<organism evidence="1 2">
    <name type="scientific">Trichinella patagoniensis</name>
    <dbReference type="NCBI Taxonomy" id="990121"/>
    <lineage>
        <taxon>Eukaryota</taxon>
        <taxon>Metazoa</taxon>
        <taxon>Ecdysozoa</taxon>
        <taxon>Nematoda</taxon>
        <taxon>Enoplea</taxon>
        <taxon>Dorylaimia</taxon>
        <taxon>Trichinellida</taxon>
        <taxon>Trichinellidae</taxon>
        <taxon>Trichinella</taxon>
    </lineage>
</organism>
<dbReference type="AlphaFoldDB" id="A0A0V0Z867"/>
<comment type="caution">
    <text evidence="1">The sequence shown here is derived from an EMBL/GenBank/DDBJ whole genome shotgun (WGS) entry which is preliminary data.</text>
</comment>
<sequence>MCNYARVPGVFACFVGRKEAYVSVVYCASLFGGYFASPFLSLSPSELPSPSPIHLPLPPPPLPPPPPSPVVRFFSRAAHGDTGSEELRPFFSLPFDNVPQRVVHSIDPAEAINVDNNQCQQRAVTSITGRTVVSRLAEPEKLFDAREACLLFDACLRDQYQR</sequence>
<dbReference type="EMBL" id="JYDQ01000318">
    <property type="protein sequence ID" value="KRY08644.1"/>
    <property type="molecule type" value="Genomic_DNA"/>
</dbReference>
<evidence type="ECO:0000313" key="1">
    <source>
        <dbReference type="EMBL" id="KRY08644.1"/>
    </source>
</evidence>
<proteinExistence type="predicted"/>
<evidence type="ECO:0000313" key="2">
    <source>
        <dbReference type="Proteomes" id="UP000054783"/>
    </source>
</evidence>
<accession>A0A0V0Z867</accession>
<protein>
    <submittedName>
        <fullName evidence="1">Uncharacterized protein</fullName>
    </submittedName>
</protein>
<name>A0A0V0Z867_9BILA</name>
<keyword evidence="2" id="KW-1185">Reference proteome</keyword>
<gene>
    <name evidence="1" type="ORF">T12_9562</name>
</gene>
<dbReference type="Proteomes" id="UP000054783">
    <property type="component" value="Unassembled WGS sequence"/>
</dbReference>
<reference evidence="1 2" key="1">
    <citation type="submission" date="2015-01" db="EMBL/GenBank/DDBJ databases">
        <title>Evolution of Trichinella species and genotypes.</title>
        <authorList>
            <person name="Korhonen P.K."/>
            <person name="Edoardo P."/>
            <person name="Giuseppe L.R."/>
            <person name="Gasser R.B."/>
        </authorList>
    </citation>
    <scope>NUCLEOTIDE SEQUENCE [LARGE SCALE GENOMIC DNA]</scope>
    <source>
        <strain evidence="1">ISS2496</strain>
    </source>
</reference>